<dbReference type="AlphaFoldDB" id="A0A9R1USF8"/>
<organism evidence="2 3">
    <name type="scientific">Lactuca sativa</name>
    <name type="common">Garden lettuce</name>
    <dbReference type="NCBI Taxonomy" id="4236"/>
    <lineage>
        <taxon>Eukaryota</taxon>
        <taxon>Viridiplantae</taxon>
        <taxon>Streptophyta</taxon>
        <taxon>Embryophyta</taxon>
        <taxon>Tracheophyta</taxon>
        <taxon>Spermatophyta</taxon>
        <taxon>Magnoliopsida</taxon>
        <taxon>eudicotyledons</taxon>
        <taxon>Gunneridae</taxon>
        <taxon>Pentapetalae</taxon>
        <taxon>asterids</taxon>
        <taxon>campanulids</taxon>
        <taxon>Asterales</taxon>
        <taxon>Asteraceae</taxon>
        <taxon>Cichorioideae</taxon>
        <taxon>Cichorieae</taxon>
        <taxon>Lactucinae</taxon>
        <taxon>Lactuca</taxon>
    </lineage>
</organism>
<name>A0A9R1USF8_LACSA</name>
<feature type="transmembrane region" description="Helical" evidence="1">
    <location>
        <begin position="7"/>
        <end position="24"/>
    </location>
</feature>
<gene>
    <name evidence="2" type="ORF">LSAT_V11C800399750</name>
</gene>
<keyword evidence="1" id="KW-0812">Transmembrane</keyword>
<keyword evidence="3" id="KW-1185">Reference proteome</keyword>
<dbReference type="EMBL" id="NBSK02000008">
    <property type="protein sequence ID" value="KAJ0192282.1"/>
    <property type="molecule type" value="Genomic_DNA"/>
</dbReference>
<evidence type="ECO:0000313" key="2">
    <source>
        <dbReference type="EMBL" id="KAJ0192282.1"/>
    </source>
</evidence>
<protein>
    <submittedName>
        <fullName evidence="2">Uncharacterized protein</fullName>
    </submittedName>
</protein>
<keyword evidence="1" id="KW-0472">Membrane</keyword>
<comment type="caution">
    <text evidence="2">The sequence shown here is derived from an EMBL/GenBank/DDBJ whole genome shotgun (WGS) entry which is preliminary data.</text>
</comment>
<reference evidence="2 3" key="1">
    <citation type="journal article" date="2017" name="Nat. Commun.">
        <title>Genome assembly with in vitro proximity ligation data and whole-genome triplication in lettuce.</title>
        <authorList>
            <person name="Reyes-Chin-Wo S."/>
            <person name="Wang Z."/>
            <person name="Yang X."/>
            <person name="Kozik A."/>
            <person name="Arikit S."/>
            <person name="Song C."/>
            <person name="Xia L."/>
            <person name="Froenicke L."/>
            <person name="Lavelle D.O."/>
            <person name="Truco M.J."/>
            <person name="Xia R."/>
            <person name="Zhu S."/>
            <person name="Xu C."/>
            <person name="Xu H."/>
            <person name="Xu X."/>
            <person name="Cox K."/>
            <person name="Korf I."/>
            <person name="Meyers B.C."/>
            <person name="Michelmore R.W."/>
        </authorList>
    </citation>
    <scope>NUCLEOTIDE SEQUENCE [LARGE SCALE GENOMIC DNA]</scope>
    <source>
        <strain evidence="3">cv. Salinas</strain>
        <tissue evidence="2">Seedlings</tissue>
    </source>
</reference>
<proteinExistence type="predicted"/>
<evidence type="ECO:0000256" key="1">
    <source>
        <dbReference type="SAM" id="Phobius"/>
    </source>
</evidence>
<accession>A0A9R1USF8</accession>
<dbReference type="Proteomes" id="UP000235145">
    <property type="component" value="Unassembled WGS sequence"/>
</dbReference>
<evidence type="ECO:0000313" key="3">
    <source>
        <dbReference type="Proteomes" id="UP000235145"/>
    </source>
</evidence>
<sequence>MVRDRKCGFCFLFFMYNASIIFNIKKFGVNLLFGNMHRCLLQTTTSEAEATNQAIEQYITEDSDTNDYVEATYECEKINSISENIEFDED</sequence>
<keyword evidence="1" id="KW-1133">Transmembrane helix</keyword>